<dbReference type="EMBL" id="JACIEJ010000005">
    <property type="protein sequence ID" value="MBB3986148.1"/>
    <property type="molecule type" value="Genomic_DNA"/>
</dbReference>
<reference evidence="1 2" key="1">
    <citation type="submission" date="2020-08" db="EMBL/GenBank/DDBJ databases">
        <title>Genomic Encyclopedia of Type Strains, Phase IV (KMG-IV): sequencing the most valuable type-strain genomes for metagenomic binning, comparative biology and taxonomic classification.</title>
        <authorList>
            <person name="Goeker M."/>
        </authorList>
    </citation>
    <scope>NUCLEOTIDE SEQUENCE [LARGE SCALE GENOMIC DNA]</scope>
    <source>
        <strain evidence="1 2">DSM 102235</strain>
    </source>
</reference>
<protein>
    <submittedName>
        <fullName evidence="1">Uncharacterized protein</fullName>
    </submittedName>
</protein>
<name>A0A7W6GT22_9RHOB</name>
<accession>A0A7W6GT22</accession>
<proteinExistence type="predicted"/>
<evidence type="ECO:0000313" key="2">
    <source>
        <dbReference type="Proteomes" id="UP000541426"/>
    </source>
</evidence>
<comment type="caution">
    <text evidence="1">The sequence shown here is derived from an EMBL/GenBank/DDBJ whole genome shotgun (WGS) entry which is preliminary data.</text>
</comment>
<gene>
    <name evidence="1" type="ORF">GGQ68_002486</name>
</gene>
<dbReference type="Proteomes" id="UP000541426">
    <property type="component" value="Unassembled WGS sequence"/>
</dbReference>
<keyword evidence="2" id="KW-1185">Reference proteome</keyword>
<dbReference type="RefSeq" id="WP_183966295.1">
    <property type="nucleotide sequence ID" value="NZ_BAABBZ010000007.1"/>
</dbReference>
<evidence type="ECO:0000313" key="1">
    <source>
        <dbReference type="EMBL" id="MBB3986148.1"/>
    </source>
</evidence>
<sequence>MSNSYDIRTLEQELNLLDQGEFLGLIQTELAALRQTLRDHQLAFGGKPKGKLTLSIEYEMHKNGDVAISGDYKITPPKTPKAMGAAYVNEGGQLSLHSPMLRRAHEGIRDVTGERDIRDA</sequence>
<dbReference type="AlphaFoldDB" id="A0A7W6GT22"/>
<organism evidence="1 2">
    <name type="scientific">Sagittula marina</name>
    <dbReference type="NCBI Taxonomy" id="943940"/>
    <lineage>
        <taxon>Bacteria</taxon>
        <taxon>Pseudomonadati</taxon>
        <taxon>Pseudomonadota</taxon>
        <taxon>Alphaproteobacteria</taxon>
        <taxon>Rhodobacterales</taxon>
        <taxon>Roseobacteraceae</taxon>
        <taxon>Sagittula</taxon>
    </lineage>
</organism>